<keyword evidence="1 4" id="KW-0812">Transmembrane</keyword>
<proteinExistence type="predicted"/>
<feature type="transmembrane region" description="Helical" evidence="4">
    <location>
        <begin position="40"/>
        <end position="60"/>
    </location>
</feature>
<keyword evidence="2 4" id="KW-1133">Transmembrane helix</keyword>
<dbReference type="Pfam" id="PF04588">
    <property type="entry name" value="HIG_1_N"/>
    <property type="match status" value="1"/>
</dbReference>
<evidence type="ECO:0000256" key="3">
    <source>
        <dbReference type="ARBA" id="ARBA00023136"/>
    </source>
</evidence>
<dbReference type="AlphaFoldDB" id="D5RT91"/>
<protein>
    <recommendedName>
        <fullName evidence="5">HIG1 domain-containing protein</fullName>
    </recommendedName>
</protein>
<evidence type="ECO:0000259" key="5">
    <source>
        <dbReference type="PROSITE" id="PS51503"/>
    </source>
</evidence>
<sequence length="65" mass="6970">MQTFLSILLGLAMFGTLGVMLAGMLGLVRGDDNGARSNTLMRWRVGLQGLALLLFVLLMLSMGRG</sequence>
<reference evidence="6 7" key="1">
    <citation type="submission" date="2010-04" db="EMBL/GenBank/DDBJ databases">
        <authorList>
            <person name="Qin X."/>
            <person name="Bachman B."/>
            <person name="Battles P."/>
            <person name="Bell A."/>
            <person name="Bess C."/>
            <person name="Bickham C."/>
            <person name="Chaboub L."/>
            <person name="Chen D."/>
            <person name="Coyle M."/>
            <person name="Deiros D.R."/>
            <person name="Dinh H."/>
            <person name="Forbes L."/>
            <person name="Fowler G."/>
            <person name="Francisco L."/>
            <person name="Fu Q."/>
            <person name="Gubbala S."/>
            <person name="Hale W."/>
            <person name="Han Y."/>
            <person name="Hemphill L."/>
            <person name="Highlander S.K."/>
            <person name="Hirani K."/>
            <person name="Hogues M."/>
            <person name="Jackson L."/>
            <person name="Jakkamsetti A."/>
            <person name="Javaid M."/>
            <person name="Jiang H."/>
            <person name="Korchina V."/>
            <person name="Kovar C."/>
            <person name="Lara F."/>
            <person name="Lee S."/>
            <person name="Mata R."/>
            <person name="Mathew T."/>
            <person name="Moen C."/>
            <person name="Morales K."/>
            <person name="Munidasa M."/>
            <person name="Nazareth L."/>
            <person name="Ngo R."/>
            <person name="Nguyen L."/>
            <person name="Okwuonu G."/>
            <person name="Ongeri F."/>
            <person name="Patil S."/>
            <person name="Petrosino J."/>
            <person name="Pham C."/>
            <person name="Pham P."/>
            <person name="Pu L.-L."/>
            <person name="Puazo M."/>
            <person name="Raj R."/>
            <person name="Reid J."/>
            <person name="Rouhana J."/>
            <person name="Saada N."/>
            <person name="Shang Y."/>
            <person name="Simmons D."/>
            <person name="Thornton R."/>
            <person name="Warren J."/>
            <person name="Weissenberger G."/>
            <person name="Zhang J."/>
            <person name="Zhang L."/>
            <person name="Zhou C."/>
            <person name="Zhu D."/>
            <person name="Muzny D."/>
            <person name="Worley K."/>
            <person name="Gibbs R."/>
        </authorList>
    </citation>
    <scope>NUCLEOTIDE SEQUENCE [LARGE SCALE GENOMIC DNA]</scope>
    <source>
        <strain evidence="6 7">ATCC 49957</strain>
    </source>
</reference>
<dbReference type="RefSeq" id="WP_007003333.1">
    <property type="nucleotide sequence ID" value="NZ_GG770777.1"/>
</dbReference>
<dbReference type="Proteomes" id="UP000005324">
    <property type="component" value="Unassembled WGS sequence"/>
</dbReference>
<dbReference type="HOGENOM" id="CLU_186083_1_0_5"/>
<dbReference type="InterPro" id="IPR007667">
    <property type="entry name" value="Hypoxia_induced_domain"/>
</dbReference>
<evidence type="ECO:0000313" key="6">
    <source>
        <dbReference type="EMBL" id="EFH09467.1"/>
    </source>
</evidence>
<evidence type="ECO:0000256" key="2">
    <source>
        <dbReference type="ARBA" id="ARBA00022989"/>
    </source>
</evidence>
<name>D5RT91_9PROT</name>
<feature type="domain" description="HIG1" evidence="5">
    <location>
        <begin position="1"/>
        <end position="65"/>
    </location>
</feature>
<dbReference type="PROSITE" id="PS51503">
    <property type="entry name" value="HIG1"/>
    <property type="match status" value="1"/>
</dbReference>
<evidence type="ECO:0000256" key="4">
    <source>
        <dbReference type="SAM" id="Phobius"/>
    </source>
</evidence>
<keyword evidence="7" id="KW-1185">Reference proteome</keyword>
<organism evidence="6 7">
    <name type="scientific">Pseudoroseomonas cervicalis ATCC 49957</name>
    <dbReference type="NCBI Taxonomy" id="525371"/>
    <lineage>
        <taxon>Bacteria</taxon>
        <taxon>Pseudomonadati</taxon>
        <taxon>Pseudomonadota</taxon>
        <taxon>Alphaproteobacteria</taxon>
        <taxon>Acetobacterales</taxon>
        <taxon>Roseomonadaceae</taxon>
        <taxon>Roseomonas</taxon>
    </lineage>
</organism>
<evidence type="ECO:0000313" key="7">
    <source>
        <dbReference type="Proteomes" id="UP000005324"/>
    </source>
</evidence>
<dbReference type="NCBIfam" id="NF033233">
    <property type="entry name" value="twin_helix"/>
    <property type="match status" value="1"/>
</dbReference>
<accession>D5RT91</accession>
<gene>
    <name evidence="6" type="ORF">HMPREF0731_4303</name>
</gene>
<dbReference type="EMBL" id="ADVL01000783">
    <property type="protein sequence ID" value="EFH09467.1"/>
    <property type="molecule type" value="Genomic_DNA"/>
</dbReference>
<comment type="caution">
    <text evidence="6">The sequence shown here is derived from an EMBL/GenBank/DDBJ whole genome shotgun (WGS) entry which is preliminary data.</text>
</comment>
<evidence type="ECO:0000256" key="1">
    <source>
        <dbReference type="ARBA" id="ARBA00022692"/>
    </source>
</evidence>
<keyword evidence="3 4" id="KW-0472">Membrane</keyword>